<protein>
    <recommendedName>
        <fullName evidence="4">Secreted phosphoprotein 1</fullName>
    </recommendedName>
</protein>
<gene>
    <name evidence="2" type="primary">IRX2</name>
</gene>
<dbReference type="OMA" id="RMAYDMT"/>
<reference evidence="3" key="1">
    <citation type="journal article" date="2014" name="Science">
        <title>Nonhuman genetics. Genomic basis for the convergent evolution of electric organs.</title>
        <authorList>
            <person name="Gallant J.R."/>
            <person name="Traeger L.L."/>
            <person name="Volkening J.D."/>
            <person name="Moffett H."/>
            <person name="Chen P.H."/>
            <person name="Novina C.D."/>
            <person name="Phillips G.N.Jr."/>
            <person name="Anand R."/>
            <person name="Wells G.B."/>
            <person name="Pinch M."/>
            <person name="Guth R."/>
            <person name="Unguez G.A."/>
            <person name="Albert J.S."/>
            <person name="Zakon H.H."/>
            <person name="Samanta M.P."/>
            <person name="Sussman M.R."/>
        </authorList>
    </citation>
    <scope>NUCLEOTIDE SEQUENCE [LARGE SCALE GENOMIC DNA]</scope>
</reference>
<feature type="region of interest" description="Disordered" evidence="1">
    <location>
        <begin position="147"/>
        <end position="265"/>
    </location>
</feature>
<evidence type="ECO:0000313" key="3">
    <source>
        <dbReference type="Proteomes" id="UP000314983"/>
    </source>
</evidence>
<feature type="compositionally biased region" description="Acidic residues" evidence="1">
    <location>
        <begin position="213"/>
        <end position="222"/>
    </location>
</feature>
<feature type="compositionally biased region" description="Low complexity" evidence="1">
    <location>
        <begin position="195"/>
        <end position="212"/>
    </location>
</feature>
<feature type="region of interest" description="Disordered" evidence="1">
    <location>
        <begin position="48"/>
        <end position="82"/>
    </location>
</feature>
<proteinExistence type="predicted"/>
<reference evidence="3" key="2">
    <citation type="journal article" date="2017" name="Sci. Adv.">
        <title>A tail of two voltages: Proteomic comparison of the three electric organs of the electric eel.</title>
        <authorList>
            <person name="Traeger L.L."/>
            <person name="Sabat G."/>
            <person name="Barrett-Wilt G.A."/>
            <person name="Wells G.B."/>
            <person name="Sussman M.R."/>
        </authorList>
    </citation>
    <scope>NUCLEOTIDE SEQUENCE [LARGE SCALE GENOMIC DNA]</scope>
</reference>
<reference evidence="2" key="5">
    <citation type="submission" date="2025-09" db="UniProtKB">
        <authorList>
            <consortium name="Ensembl"/>
        </authorList>
    </citation>
    <scope>IDENTIFICATION</scope>
</reference>
<dbReference type="Proteomes" id="UP000314983">
    <property type="component" value="Chromosome 17"/>
</dbReference>
<organism evidence="2 3">
    <name type="scientific">Electrophorus electricus</name>
    <name type="common">Electric eel</name>
    <name type="synonym">Gymnotus electricus</name>
    <dbReference type="NCBI Taxonomy" id="8005"/>
    <lineage>
        <taxon>Eukaryota</taxon>
        <taxon>Metazoa</taxon>
        <taxon>Chordata</taxon>
        <taxon>Craniata</taxon>
        <taxon>Vertebrata</taxon>
        <taxon>Euteleostomi</taxon>
        <taxon>Actinopterygii</taxon>
        <taxon>Neopterygii</taxon>
        <taxon>Teleostei</taxon>
        <taxon>Ostariophysi</taxon>
        <taxon>Gymnotiformes</taxon>
        <taxon>Gymnotoidei</taxon>
        <taxon>Gymnotidae</taxon>
        <taxon>Electrophorus</taxon>
    </lineage>
</organism>
<dbReference type="Ensembl" id="ENSEEET00000039890.2">
    <property type="protein sequence ID" value="ENSEEEP00000039438.2"/>
    <property type="gene ID" value="ENSEEEG00000018730.2"/>
</dbReference>
<evidence type="ECO:0000313" key="2">
    <source>
        <dbReference type="Ensembl" id="ENSEEEP00000039438.2"/>
    </source>
</evidence>
<evidence type="ECO:0008006" key="4">
    <source>
        <dbReference type="Google" id="ProtNLM"/>
    </source>
</evidence>
<keyword evidence="3" id="KW-1185">Reference proteome</keyword>
<reference evidence="2" key="4">
    <citation type="submission" date="2025-08" db="UniProtKB">
        <authorList>
            <consortium name="Ensembl"/>
        </authorList>
    </citation>
    <scope>IDENTIFICATION</scope>
</reference>
<dbReference type="STRING" id="8005.ENSEEEP00000039438"/>
<dbReference type="AlphaFoldDB" id="A0A4W4GPC3"/>
<accession>A0A4W4GPC3</accession>
<dbReference type="GeneTree" id="ENSGT01120000274803"/>
<name>A0A4W4GPC3_ELEEL</name>
<reference evidence="2" key="3">
    <citation type="submission" date="2020-05" db="EMBL/GenBank/DDBJ databases">
        <title>Electrophorus electricus (electric eel) genome, fEleEle1, primary haplotype.</title>
        <authorList>
            <person name="Myers G."/>
            <person name="Meyer A."/>
            <person name="Fedrigo O."/>
            <person name="Formenti G."/>
            <person name="Rhie A."/>
            <person name="Tracey A."/>
            <person name="Sims Y."/>
            <person name="Jarvis E.D."/>
        </authorList>
    </citation>
    <scope>NUCLEOTIDE SEQUENCE [LARGE SCALE GENOMIC DNA]</scope>
</reference>
<feature type="region of interest" description="Disordered" evidence="1">
    <location>
        <begin position="109"/>
        <end position="128"/>
    </location>
</feature>
<sequence length="282" mass="30331">MICNQFQTQPPPVLRKAPAKAAQAVPVHVSAQHQGYTLFYYLADTDSSESAETTETEATSAPPLTMEPTQTPAVDSGRGDSMGYPVDYKKTIIYMDGIEKGPSHYQTYGSNKIDGKNNISKKTPLYDGQDANNVEKHLKALQVNNEVLEEEMSTPEETQGLEATRGIEDEEPSNKQADLDGNGASPPKPEESKSDGASASSTNSESASGSTSQEEEMEEESDSNPSSKEFTAATGAADESDSSQSSESQESDSAEQTLEATSDKKSSNNFLSWCYVTCLNCM</sequence>
<evidence type="ECO:0000256" key="1">
    <source>
        <dbReference type="SAM" id="MobiDB-lite"/>
    </source>
</evidence>